<reference evidence="3" key="1">
    <citation type="journal article" date="2023" name="Mol. Phylogenet. Evol.">
        <title>Genome-scale phylogeny and comparative genomics of the fungal order Sordariales.</title>
        <authorList>
            <person name="Hensen N."/>
            <person name="Bonometti L."/>
            <person name="Westerberg I."/>
            <person name="Brannstrom I.O."/>
            <person name="Guillou S."/>
            <person name="Cros-Aarteil S."/>
            <person name="Calhoun S."/>
            <person name="Haridas S."/>
            <person name="Kuo A."/>
            <person name="Mondo S."/>
            <person name="Pangilinan J."/>
            <person name="Riley R."/>
            <person name="LaButti K."/>
            <person name="Andreopoulos B."/>
            <person name="Lipzen A."/>
            <person name="Chen C."/>
            <person name="Yan M."/>
            <person name="Daum C."/>
            <person name="Ng V."/>
            <person name="Clum A."/>
            <person name="Steindorff A."/>
            <person name="Ohm R.A."/>
            <person name="Martin F."/>
            <person name="Silar P."/>
            <person name="Natvig D.O."/>
            <person name="Lalanne C."/>
            <person name="Gautier V."/>
            <person name="Ament-Velasquez S.L."/>
            <person name="Kruys A."/>
            <person name="Hutchinson M.I."/>
            <person name="Powell A.J."/>
            <person name="Barry K."/>
            <person name="Miller A.N."/>
            <person name="Grigoriev I.V."/>
            <person name="Debuchy R."/>
            <person name="Gladieux P."/>
            <person name="Hiltunen Thoren M."/>
            <person name="Johannesson H."/>
        </authorList>
    </citation>
    <scope>NUCLEOTIDE SEQUENCE</scope>
    <source>
        <strain evidence="3">CBS 955.72</strain>
    </source>
</reference>
<feature type="transmembrane region" description="Helical" evidence="2">
    <location>
        <begin position="442"/>
        <end position="460"/>
    </location>
</feature>
<feature type="transmembrane region" description="Helical" evidence="2">
    <location>
        <begin position="213"/>
        <end position="236"/>
    </location>
</feature>
<dbReference type="Proteomes" id="UP001275084">
    <property type="component" value="Unassembled WGS sequence"/>
</dbReference>
<feature type="transmembrane region" description="Helical" evidence="2">
    <location>
        <begin position="566"/>
        <end position="589"/>
    </location>
</feature>
<organism evidence="3 4">
    <name type="scientific">Lasiosphaeria hispida</name>
    <dbReference type="NCBI Taxonomy" id="260671"/>
    <lineage>
        <taxon>Eukaryota</taxon>
        <taxon>Fungi</taxon>
        <taxon>Dikarya</taxon>
        <taxon>Ascomycota</taxon>
        <taxon>Pezizomycotina</taxon>
        <taxon>Sordariomycetes</taxon>
        <taxon>Sordariomycetidae</taxon>
        <taxon>Sordariales</taxon>
        <taxon>Lasiosphaeriaceae</taxon>
        <taxon>Lasiosphaeria</taxon>
    </lineage>
</organism>
<evidence type="ECO:0000313" key="4">
    <source>
        <dbReference type="Proteomes" id="UP001275084"/>
    </source>
</evidence>
<gene>
    <name evidence="3" type="ORF">B0T25DRAFT_530535</name>
</gene>
<comment type="caution">
    <text evidence="3">The sequence shown here is derived from an EMBL/GenBank/DDBJ whole genome shotgun (WGS) entry which is preliminary data.</text>
</comment>
<feature type="transmembrane region" description="Helical" evidence="2">
    <location>
        <begin position="532"/>
        <end position="554"/>
    </location>
</feature>
<keyword evidence="2" id="KW-0472">Membrane</keyword>
<name>A0AAJ0HX74_9PEZI</name>
<keyword evidence="2" id="KW-0812">Transmembrane</keyword>
<accession>A0AAJ0HX74</accession>
<reference evidence="3" key="2">
    <citation type="submission" date="2023-06" db="EMBL/GenBank/DDBJ databases">
        <authorList>
            <consortium name="Lawrence Berkeley National Laboratory"/>
            <person name="Haridas S."/>
            <person name="Hensen N."/>
            <person name="Bonometti L."/>
            <person name="Westerberg I."/>
            <person name="Brannstrom I.O."/>
            <person name="Guillou S."/>
            <person name="Cros-Aarteil S."/>
            <person name="Calhoun S."/>
            <person name="Kuo A."/>
            <person name="Mondo S."/>
            <person name="Pangilinan J."/>
            <person name="Riley R."/>
            <person name="Labutti K."/>
            <person name="Andreopoulos B."/>
            <person name="Lipzen A."/>
            <person name="Chen C."/>
            <person name="Yanf M."/>
            <person name="Daum C."/>
            <person name="Ng V."/>
            <person name="Clum A."/>
            <person name="Steindorff A."/>
            <person name="Ohm R."/>
            <person name="Martin F."/>
            <person name="Silar P."/>
            <person name="Natvig D."/>
            <person name="Lalanne C."/>
            <person name="Gautier V."/>
            <person name="Ament-Velasquez S.L."/>
            <person name="Kruys A."/>
            <person name="Hutchinson M.I."/>
            <person name="Powell A.J."/>
            <person name="Barry K."/>
            <person name="Miller A.N."/>
            <person name="Grigoriev I.V."/>
            <person name="Debuchy R."/>
            <person name="Gladieux P."/>
            <person name="Thoren M.H."/>
            <person name="Johannesson H."/>
        </authorList>
    </citation>
    <scope>NUCLEOTIDE SEQUENCE</scope>
    <source>
        <strain evidence="3">CBS 955.72</strain>
    </source>
</reference>
<feature type="compositionally biased region" description="Polar residues" evidence="1">
    <location>
        <begin position="26"/>
        <end position="39"/>
    </location>
</feature>
<proteinExistence type="predicted"/>
<dbReference type="EMBL" id="JAUIQD010000001">
    <property type="protein sequence ID" value="KAK3364567.1"/>
    <property type="molecule type" value="Genomic_DNA"/>
</dbReference>
<keyword evidence="2" id="KW-1133">Transmembrane helix</keyword>
<evidence type="ECO:0000313" key="3">
    <source>
        <dbReference type="EMBL" id="KAK3364567.1"/>
    </source>
</evidence>
<feature type="compositionally biased region" description="Basic and acidic residues" evidence="1">
    <location>
        <begin position="40"/>
        <end position="50"/>
    </location>
</feature>
<evidence type="ECO:0000256" key="2">
    <source>
        <dbReference type="SAM" id="Phobius"/>
    </source>
</evidence>
<dbReference type="PANTHER" id="PTHR37544:SF1">
    <property type="entry name" value="PHOSPHORIBOSYLAMINOIMIDAZOLE-SUCCINOCARBOXAMIDE SYNTHASE"/>
    <property type="match status" value="1"/>
</dbReference>
<feature type="region of interest" description="Disordered" evidence="1">
    <location>
        <begin position="1"/>
        <end position="63"/>
    </location>
</feature>
<dbReference type="PANTHER" id="PTHR37544">
    <property type="entry name" value="SPRAY-RELATED"/>
    <property type="match status" value="1"/>
</dbReference>
<sequence length="748" mass="82977">MASPQATRLSGHDDKESPGLEIQALSPGSSANVGSMENHTASRESIRSGGDEQPTPKPNKFVPLSDEEAANLPELNFRPLALKFWYLMVLCTWMTLCTGGVATLAAMGKKHPTKLHLEQDYSYTIWLYSPGIIGFITTVLWRGTLRSYNRIVPYIRMANIPVGSASDSADGQARNVDVPTDILERPLIASSPGEEVNVGMLVSLWRAGDYMSFYVNLTVIFTILITPLKSGVFQLVEDDQGIQVHVSLGFCVAIILIYLWHLAVAVAVIWHLHNNKTGLRWNPCTLAAQMALIQGSDILDRLNGPSKGYPWDLRMAIRRWGRLGKALRLGYWRDEETGAIIHGVRFLTVREIPGAQPPPDEASPPQQTRHTENRFWNLYLDDTYLAIVTAIGVLALAATIVAWVKLIAGKPLNYVEQVSQTSKSVLAGAINSGSPVVLVRGIIFNLFPSLVYGLFNNTFLSSDLYRRTMVPVEHMAAALPEADHKRCLRGSNLDDADKMTGATAQDSMLLDYFSPDLITCVCAALGAKEWRLAYGAVLAALCNSVYVVVGRIFVFDDSDPARFTVYIQAANFFAALAIMALYLVSVWVLRPHGVLRTCRRIYTLVDFACLVHQSPLRECPEFWVQGLGDTEDHMKAQVVLADRVYRFGIYEGVDGGEHLGVSIHGVPETWARNPGEGSIPALQRSVGVARHALQRGVDDEAVELSQTLLNRDTRLGDKVRPNEYRSWRRRVMRTQKWGSDRDSNEEVD</sequence>
<feature type="transmembrane region" description="Helical" evidence="2">
    <location>
        <begin position="384"/>
        <end position="404"/>
    </location>
</feature>
<dbReference type="AlphaFoldDB" id="A0AAJ0HX74"/>
<feature type="transmembrane region" description="Helical" evidence="2">
    <location>
        <begin position="84"/>
        <end position="105"/>
    </location>
</feature>
<protein>
    <submittedName>
        <fullName evidence="3">Uncharacterized protein</fullName>
    </submittedName>
</protein>
<feature type="transmembrane region" description="Helical" evidence="2">
    <location>
        <begin position="242"/>
        <end position="270"/>
    </location>
</feature>
<feature type="transmembrane region" description="Helical" evidence="2">
    <location>
        <begin position="125"/>
        <end position="141"/>
    </location>
</feature>
<evidence type="ECO:0000256" key="1">
    <source>
        <dbReference type="SAM" id="MobiDB-lite"/>
    </source>
</evidence>
<keyword evidence="4" id="KW-1185">Reference proteome</keyword>